<protein>
    <submittedName>
        <fullName evidence="2">Uncharacterized protein</fullName>
    </submittedName>
</protein>
<accession>A0A2G9FW33</accession>
<dbReference type="Proteomes" id="UP000231279">
    <property type="component" value="Unassembled WGS sequence"/>
</dbReference>
<gene>
    <name evidence="2" type="ORF">CDL12_30268</name>
</gene>
<evidence type="ECO:0000256" key="1">
    <source>
        <dbReference type="SAM" id="Phobius"/>
    </source>
</evidence>
<organism evidence="2 3">
    <name type="scientific">Handroanthus impetiginosus</name>
    <dbReference type="NCBI Taxonomy" id="429701"/>
    <lineage>
        <taxon>Eukaryota</taxon>
        <taxon>Viridiplantae</taxon>
        <taxon>Streptophyta</taxon>
        <taxon>Embryophyta</taxon>
        <taxon>Tracheophyta</taxon>
        <taxon>Spermatophyta</taxon>
        <taxon>Magnoliopsida</taxon>
        <taxon>eudicotyledons</taxon>
        <taxon>Gunneridae</taxon>
        <taxon>Pentapetalae</taxon>
        <taxon>asterids</taxon>
        <taxon>lamiids</taxon>
        <taxon>Lamiales</taxon>
        <taxon>Bignoniaceae</taxon>
        <taxon>Crescentiina</taxon>
        <taxon>Tabebuia alliance</taxon>
        <taxon>Handroanthus</taxon>
    </lineage>
</organism>
<keyword evidence="1" id="KW-0812">Transmembrane</keyword>
<comment type="caution">
    <text evidence="2">The sequence shown here is derived from an EMBL/GenBank/DDBJ whole genome shotgun (WGS) entry which is preliminary data.</text>
</comment>
<evidence type="ECO:0000313" key="2">
    <source>
        <dbReference type="EMBL" id="PIM97263.1"/>
    </source>
</evidence>
<keyword evidence="3" id="KW-1185">Reference proteome</keyword>
<proteinExistence type="predicted"/>
<name>A0A2G9FW33_9LAMI</name>
<feature type="transmembrane region" description="Helical" evidence="1">
    <location>
        <begin position="58"/>
        <end position="76"/>
    </location>
</feature>
<dbReference type="AlphaFoldDB" id="A0A2G9FW33"/>
<dbReference type="EMBL" id="NKXS01010343">
    <property type="protein sequence ID" value="PIM97263.1"/>
    <property type="molecule type" value="Genomic_DNA"/>
</dbReference>
<evidence type="ECO:0000313" key="3">
    <source>
        <dbReference type="Proteomes" id="UP000231279"/>
    </source>
</evidence>
<reference evidence="3" key="1">
    <citation type="journal article" date="2018" name="Gigascience">
        <title>Genome assembly of the Pink Ipe (Handroanthus impetiginosus, Bignoniaceae), a highly valued, ecologically keystone Neotropical timber forest tree.</title>
        <authorList>
            <person name="Silva-Junior O.B."/>
            <person name="Grattapaglia D."/>
            <person name="Novaes E."/>
            <person name="Collevatti R.G."/>
        </authorList>
    </citation>
    <scope>NUCLEOTIDE SEQUENCE [LARGE SCALE GENOMIC DNA]</scope>
    <source>
        <strain evidence="3">cv. UFG-1</strain>
    </source>
</reference>
<feature type="transmembrane region" description="Helical" evidence="1">
    <location>
        <begin position="20"/>
        <end position="46"/>
    </location>
</feature>
<keyword evidence="1" id="KW-0472">Membrane</keyword>
<keyword evidence="1" id="KW-1133">Transmembrane helix</keyword>
<sequence length="94" mass="10630">MIEGSRAFLLVHQDPPRERLALLILLHLLLILTRIVIILISCSVLLSIQSFPVSYVSFWGHFSSWCSLICRSLIWCKTVCTSIKHAVSQTCCSL</sequence>